<feature type="non-terminal residue" evidence="1">
    <location>
        <position position="1"/>
    </location>
</feature>
<evidence type="ECO:0000313" key="1">
    <source>
        <dbReference type="EMBL" id="KKL64932.1"/>
    </source>
</evidence>
<name>A0A0F9GP64_9ZZZZ</name>
<dbReference type="EMBL" id="LAZR01027691">
    <property type="protein sequence ID" value="KKL64932.1"/>
    <property type="molecule type" value="Genomic_DNA"/>
</dbReference>
<accession>A0A0F9GP64</accession>
<sequence>TLEGDSGTHDLGCAVVVVGFEVQTVLELAAQVFAPGLGTEDTRLERKL</sequence>
<protein>
    <submittedName>
        <fullName evidence="1">Uncharacterized protein</fullName>
    </submittedName>
</protein>
<dbReference type="AlphaFoldDB" id="A0A0F9GP64"/>
<gene>
    <name evidence="1" type="ORF">LCGC14_2160060</name>
</gene>
<comment type="caution">
    <text evidence="1">The sequence shown here is derived from an EMBL/GenBank/DDBJ whole genome shotgun (WGS) entry which is preliminary data.</text>
</comment>
<organism evidence="1">
    <name type="scientific">marine sediment metagenome</name>
    <dbReference type="NCBI Taxonomy" id="412755"/>
    <lineage>
        <taxon>unclassified sequences</taxon>
        <taxon>metagenomes</taxon>
        <taxon>ecological metagenomes</taxon>
    </lineage>
</organism>
<reference evidence="1" key="1">
    <citation type="journal article" date="2015" name="Nature">
        <title>Complex archaea that bridge the gap between prokaryotes and eukaryotes.</title>
        <authorList>
            <person name="Spang A."/>
            <person name="Saw J.H."/>
            <person name="Jorgensen S.L."/>
            <person name="Zaremba-Niedzwiedzka K."/>
            <person name="Martijn J."/>
            <person name="Lind A.E."/>
            <person name="van Eijk R."/>
            <person name="Schleper C."/>
            <person name="Guy L."/>
            <person name="Ettema T.J."/>
        </authorList>
    </citation>
    <scope>NUCLEOTIDE SEQUENCE</scope>
</reference>
<proteinExistence type="predicted"/>